<feature type="signal peptide" evidence="2">
    <location>
        <begin position="1"/>
        <end position="20"/>
    </location>
</feature>
<evidence type="ECO:0000313" key="4">
    <source>
        <dbReference type="Proteomes" id="UP001358586"/>
    </source>
</evidence>
<evidence type="ECO:0000256" key="1">
    <source>
        <dbReference type="SAM" id="MobiDB-lite"/>
    </source>
</evidence>
<feature type="compositionally biased region" description="Basic residues" evidence="1">
    <location>
        <begin position="168"/>
        <end position="193"/>
    </location>
</feature>
<proteinExistence type="predicted"/>
<dbReference type="InterPro" id="IPR036312">
    <property type="entry name" value="Bifun_inhib/LTP/seed_sf"/>
</dbReference>
<sequence>MNPSTFDIVLVGGFVSLVTGSHSKSTRWVPNKTKNGQLMSTTHALAHAKRFPLDICKAVNTAVASIARGPRIVGWKKPLMVSDDQRLAWPPQVVFCEMKGSPELSFTGGSFFWVFTSHRMWVAMPVKLPQRPQLMAPPRPLCASQFSLVNYACAALPLTPFSPPPPRNRNHSRSRSRSNSRRRSRKHRRRHGHRETEMQSYCCQWLKQVDTECVCDVLVHLPTFLSRPKHQYTVVVDDTCTVNYSCGGRIEP</sequence>
<dbReference type="SUPFAM" id="SSF47699">
    <property type="entry name" value="Bifunctional inhibitor/lipid-transfer protein/seed storage 2S albumin"/>
    <property type="match status" value="1"/>
</dbReference>
<keyword evidence="2" id="KW-0732">Signal</keyword>
<dbReference type="EMBL" id="JARKNE010000011">
    <property type="protein sequence ID" value="KAK5783900.1"/>
    <property type="molecule type" value="Genomic_DNA"/>
</dbReference>
<evidence type="ECO:0000256" key="2">
    <source>
        <dbReference type="SAM" id="SignalP"/>
    </source>
</evidence>
<reference evidence="3 4" key="1">
    <citation type="submission" date="2023-03" db="EMBL/GenBank/DDBJ databases">
        <title>WGS of Gossypium arboreum.</title>
        <authorList>
            <person name="Yu D."/>
        </authorList>
    </citation>
    <scope>NUCLEOTIDE SEQUENCE [LARGE SCALE GENOMIC DNA]</scope>
    <source>
        <tissue evidence="3">Leaf</tissue>
    </source>
</reference>
<feature type="chain" id="PRO_5045679235" evidence="2">
    <location>
        <begin position="21"/>
        <end position="252"/>
    </location>
</feature>
<protein>
    <submittedName>
        <fullName evidence="3">Uncharacterized protein</fullName>
    </submittedName>
</protein>
<gene>
    <name evidence="3" type="ORF">PVK06_038417</name>
</gene>
<feature type="region of interest" description="Disordered" evidence="1">
    <location>
        <begin position="162"/>
        <end position="193"/>
    </location>
</feature>
<name>A0ABR0N1X8_GOSAR</name>
<evidence type="ECO:0000313" key="3">
    <source>
        <dbReference type="EMBL" id="KAK5783900.1"/>
    </source>
</evidence>
<dbReference type="PANTHER" id="PTHR34377:SF3">
    <property type="entry name" value="TETRATRICOPEPTIDE REPEAT (TPR)-LIKE SUPERFAMILY PROTEIN"/>
    <property type="match status" value="1"/>
</dbReference>
<keyword evidence="4" id="KW-1185">Reference proteome</keyword>
<dbReference type="PANTHER" id="PTHR34377">
    <property type="entry name" value="TETRATRICOPEPTIDE REPEAT (TPR)-LIKE SUPERFAMILY PROTEIN"/>
    <property type="match status" value="1"/>
</dbReference>
<accession>A0ABR0N1X8</accession>
<comment type="caution">
    <text evidence="3">The sequence shown here is derived from an EMBL/GenBank/DDBJ whole genome shotgun (WGS) entry which is preliminary data.</text>
</comment>
<organism evidence="3 4">
    <name type="scientific">Gossypium arboreum</name>
    <name type="common">Tree cotton</name>
    <name type="synonym">Gossypium nanking</name>
    <dbReference type="NCBI Taxonomy" id="29729"/>
    <lineage>
        <taxon>Eukaryota</taxon>
        <taxon>Viridiplantae</taxon>
        <taxon>Streptophyta</taxon>
        <taxon>Embryophyta</taxon>
        <taxon>Tracheophyta</taxon>
        <taxon>Spermatophyta</taxon>
        <taxon>Magnoliopsida</taxon>
        <taxon>eudicotyledons</taxon>
        <taxon>Gunneridae</taxon>
        <taxon>Pentapetalae</taxon>
        <taxon>rosids</taxon>
        <taxon>malvids</taxon>
        <taxon>Malvales</taxon>
        <taxon>Malvaceae</taxon>
        <taxon>Malvoideae</taxon>
        <taxon>Gossypium</taxon>
    </lineage>
</organism>
<dbReference type="Proteomes" id="UP001358586">
    <property type="component" value="Chromosome 11"/>
</dbReference>